<dbReference type="InterPro" id="IPR009097">
    <property type="entry name" value="Cyclic_Pdiesterase"/>
</dbReference>
<dbReference type="Pfam" id="PF13563">
    <property type="entry name" value="2_5_RNA_ligase2"/>
    <property type="match status" value="1"/>
</dbReference>
<reference evidence="1 2" key="1">
    <citation type="submission" date="2017-04" db="EMBL/GenBank/DDBJ databases">
        <authorList>
            <person name="Afonso C.L."/>
            <person name="Miller P.J."/>
            <person name="Scott M.A."/>
            <person name="Spackman E."/>
            <person name="Goraichik I."/>
            <person name="Dimitrov K.M."/>
            <person name="Suarez D.L."/>
            <person name="Swayne D.E."/>
        </authorList>
    </citation>
    <scope>NUCLEOTIDE SEQUENCE [LARGE SCALE GENOMIC DNA]</scope>
    <source>
        <strain evidence="2">XA(T)</strain>
    </source>
</reference>
<evidence type="ECO:0000313" key="1">
    <source>
        <dbReference type="EMBL" id="ARJ05925.1"/>
    </source>
</evidence>
<keyword evidence="2" id="KW-1185">Reference proteome</keyword>
<dbReference type="KEGG" id="cphy:B5808_12340"/>
<proteinExistence type="predicted"/>
<accession>A0A1X9LL43</accession>
<organism evidence="1 2">
    <name type="scientific">Cnuibacter physcomitrellae</name>
    <dbReference type="NCBI Taxonomy" id="1619308"/>
    <lineage>
        <taxon>Bacteria</taxon>
        <taxon>Bacillati</taxon>
        <taxon>Actinomycetota</taxon>
        <taxon>Actinomycetes</taxon>
        <taxon>Micrococcales</taxon>
        <taxon>Microbacteriaceae</taxon>
        <taxon>Cnuibacter</taxon>
    </lineage>
</organism>
<dbReference type="STRING" id="1619308.B5808_12340"/>
<sequence>MRSVELTLDGASDAAVREDWGRLADAGLPSLADHTGASNRPHVTLAAGERLEVDEPRLAAAAATALPLSLSFSGLLLFGARGGRFVLVRAVVVSSELAALHGSASRHITGATPTSLPGAWTPHVTLARRLSAPQVSTALEVLDASAPPALADACRLWLGEVKVVREIAGQGTVGRI</sequence>
<protein>
    <submittedName>
        <fullName evidence="1">Uncharacterized protein</fullName>
    </submittedName>
</protein>
<dbReference type="Proteomes" id="UP000192775">
    <property type="component" value="Chromosome"/>
</dbReference>
<evidence type="ECO:0000313" key="2">
    <source>
        <dbReference type="Proteomes" id="UP000192775"/>
    </source>
</evidence>
<dbReference type="SUPFAM" id="SSF55144">
    <property type="entry name" value="LigT-like"/>
    <property type="match status" value="1"/>
</dbReference>
<name>A0A1X9LL43_9MICO</name>
<dbReference type="Gene3D" id="3.90.1140.10">
    <property type="entry name" value="Cyclic phosphodiesterase"/>
    <property type="match status" value="1"/>
</dbReference>
<dbReference type="EMBL" id="CP020715">
    <property type="protein sequence ID" value="ARJ05925.1"/>
    <property type="molecule type" value="Genomic_DNA"/>
</dbReference>
<dbReference type="RefSeq" id="WP_085020063.1">
    <property type="nucleotide sequence ID" value="NZ_BMHD01000001.1"/>
</dbReference>
<dbReference type="AlphaFoldDB" id="A0A1X9LL43"/>
<gene>
    <name evidence="1" type="ORF">B5808_12340</name>
</gene>